<comment type="caution">
    <text evidence="1">The sequence shown here is derived from an EMBL/GenBank/DDBJ whole genome shotgun (WGS) entry which is preliminary data.</text>
</comment>
<protein>
    <submittedName>
        <fullName evidence="1">Uncharacterized protein</fullName>
    </submittedName>
</protein>
<name>A0ACB9F125_CICIN</name>
<reference evidence="2" key="1">
    <citation type="journal article" date="2022" name="Mol. Ecol. Resour.">
        <title>The genomes of chicory, endive, great burdock and yacon provide insights into Asteraceae palaeo-polyploidization history and plant inulin production.</title>
        <authorList>
            <person name="Fan W."/>
            <person name="Wang S."/>
            <person name="Wang H."/>
            <person name="Wang A."/>
            <person name="Jiang F."/>
            <person name="Liu H."/>
            <person name="Zhao H."/>
            <person name="Xu D."/>
            <person name="Zhang Y."/>
        </authorList>
    </citation>
    <scope>NUCLEOTIDE SEQUENCE [LARGE SCALE GENOMIC DNA]</scope>
    <source>
        <strain evidence="2">cv. Punajuju</strain>
    </source>
</reference>
<organism evidence="1 2">
    <name type="scientific">Cichorium intybus</name>
    <name type="common">Chicory</name>
    <dbReference type="NCBI Taxonomy" id="13427"/>
    <lineage>
        <taxon>Eukaryota</taxon>
        <taxon>Viridiplantae</taxon>
        <taxon>Streptophyta</taxon>
        <taxon>Embryophyta</taxon>
        <taxon>Tracheophyta</taxon>
        <taxon>Spermatophyta</taxon>
        <taxon>Magnoliopsida</taxon>
        <taxon>eudicotyledons</taxon>
        <taxon>Gunneridae</taxon>
        <taxon>Pentapetalae</taxon>
        <taxon>asterids</taxon>
        <taxon>campanulids</taxon>
        <taxon>Asterales</taxon>
        <taxon>Asteraceae</taxon>
        <taxon>Cichorioideae</taxon>
        <taxon>Cichorieae</taxon>
        <taxon>Cichoriinae</taxon>
        <taxon>Cichorium</taxon>
    </lineage>
</organism>
<proteinExistence type="predicted"/>
<reference evidence="1 2" key="2">
    <citation type="journal article" date="2022" name="Mol. Ecol. Resour.">
        <title>The genomes of chicory, endive, great burdock and yacon provide insights into Asteraceae paleo-polyploidization history and plant inulin production.</title>
        <authorList>
            <person name="Fan W."/>
            <person name="Wang S."/>
            <person name="Wang H."/>
            <person name="Wang A."/>
            <person name="Jiang F."/>
            <person name="Liu H."/>
            <person name="Zhao H."/>
            <person name="Xu D."/>
            <person name="Zhang Y."/>
        </authorList>
    </citation>
    <scope>NUCLEOTIDE SEQUENCE [LARGE SCALE GENOMIC DNA]</scope>
    <source>
        <strain evidence="2">cv. Punajuju</strain>
        <tissue evidence="1">Leaves</tissue>
    </source>
</reference>
<keyword evidence="2" id="KW-1185">Reference proteome</keyword>
<evidence type="ECO:0000313" key="1">
    <source>
        <dbReference type="EMBL" id="KAI3764979.1"/>
    </source>
</evidence>
<accession>A0ACB9F125</accession>
<gene>
    <name evidence="1" type="ORF">L2E82_14997</name>
</gene>
<evidence type="ECO:0000313" key="2">
    <source>
        <dbReference type="Proteomes" id="UP001055811"/>
    </source>
</evidence>
<dbReference type="Proteomes" id="UP001055811">
    <property type="component" value="Linkage Group LG03"/>
</dbReference>
<sequence length="156" mass="17633">MNNKLGIKRTCIDCFALGGEIHIYQYGANPLKFLISDRLGSCTLAEAEPKENVVERTLNLFHEGFKHINYRLIDLNCETFAVYCKTRLLVNSEVNIGQIGQLTIIGDIGLRPDAVEMSLVEREQALTSKSFWKDFPKPTMLKLLPPVSSFTNLLKK</sequence>
<dbReference type="EMBL" id="CM042011">
    <property type="protein sequence ID" value="KAI3764979.1"/>
    <property type="molecule type" value="Genomic_DNA"/>
</dbReference>